<keyword evidence="2" id="KW-1185">Reference proteome</keyword>
<sequence length="104" mass="12058">MSSKHDAEIKSLLSISPKAYRFIVNELEANYHIHSYDIQASGIKKKDGIHIILRFGEQFTNKEERFFLNKQVESLGDELREFVESTGETCKQVLIDDYFKTMAP</sequence>
<protein>
    <submittedName>
        <fullName evidence="1">Uncharacterized protein</fullName>
    </submittedName>
</protein>
<dbReference type="AlphaFoldDB" id="A0A1I0CCN2"/>
<dbReference type="Proteomes" id="UP000198618">
    <property type="component" value="Unassembled WGS sequence"/>
</dbReference>
<dbReference type="OrthoDB" id="2629255at2"/>
<reference evidence="1 2" key="1">
    <citation type="submission" date="2016-10" db="EMBL/GenBank/DDBJ databases">
        <authorList>
            <person name="de Groot N.N."/>
        </authorList>
    </citation>
    <scope>NUCLEOTIDE SEQUENCE [LARGE SCALE GENOMIC DNA]</scope>
    <source>
        <strain evidence="1 2">IBRC-M 10780</strain>
    </source>
</reference>
<gene>
    <name evidence="1" type="ORF">SAMN05216389_106161</name>
</gene>
<dbReference type="STRING" id="930131.SAMN05216389_106161"/>
<dbReference type="EMBL" id="FOHE01000006">
    <property type="protein sequence ID" value="SET17288.1"/>
    <property type="molecule type" value="Genomic_DNA"/>
</dbReference>
<evidence type="ECO:0000313" key="2">
    <source>
        <dbReference type="Proteomes" id="UP000198618"/>
    </source>
</evidence>
<evidence type="ECO:0000313" key="1">
    <source>
        <dbReference type="EMBL" id="SET17288.1"/>
    </source>
</evidence>
<accession>A0A1I0CCN2</accession>
<proteinExistence type="predicted"/>
<name>A0A1I0CCN2_9BACI</name>
<organism evidence="1 2">
    <name type="scientific">Oceanobacillus limi</name>
    <dbReference type="NCBI Taxonomy" id="930131"/>
    <lineage>
        <taxon>Bacteria</taxon>
        <taxon>Bacillati</taxon>
        <taxon>Bacillota</taxon>
        <taxon>Bacilli</taxon>
        <taxon>Bacillales</taxon>
        <taxon>Bacillaceae</taxon>
        <taxon>Oceanobacillus</taxon>
    </lineage>
</organism>
<dbReference type="RefSeq" id="WP_090868849.1">
    <property type="nucleotide sequence ID" value="NZ_FOHE01000006.1"/>
</dbReference>